<feature type="compositionally biased region" description="Polar residues" evidence="3">
    <location>
        <begin position="141"/>
        <end position="151"/>
    </location>
</feature>
<dbReference type="GO" id="GO:0030288">
    <property type="term" value="C:outer membrane-bounded periplasmic space"/>
    <property type="evidence" value="ECO:0007669"/>
    <property type="project" value="UniProtKB-ARBA"/>
</dbReference>
<evidence type="ECO:0000256" key="1">
    <source>
        <dbReference type="ARBA" id="ARBA00004418"/>
    </source>
</evidence>
<dbReference type="Gene3D" id="3.40.190.10">
    <property type="entry name" value="Periplasmic binding protein-like II"/>
    <property type="match status" value="2"/>
</dbReference>
<evidence type="ECO:0000313" key="4">
    <source>
        <dbReference type="EMBL" id="STT78840.1"/>
    </source>
</evidence>
<organism evidence="4 5">
    <name type="scientific">Klebsiella pneumoniae</name>
    <dbReference type="NCBI Taxonomy" id="573"/>
    <lineage>
        <taxon>Bacteria</taxon>
        <taxon>Pseudomonadati</taxon>
        <taxon>Pseudomonadota</taxon>
        <taxon>Gammaproteobacteria</taxon>
        <taxon>Enterobacterales</taxon>
        <taxon>Enterobacteriaceae</taxon>
        <taxon>Klebsiella/Raoultella group</taxon>
        <taxon>Klebsiella</taxon>
        <taxon>Klebsiella pneumoniae complex</taxon>
    </lineage>
</organism>
<name>A0A377XB30_KLEPN</name>
<evidence type="ECO:0000256" key="3">
    <source>
        <dbReference type="SAM" id="MobiDB-lite"/>
    </source>
</evidence>
<dbReference type="InterPro" id="IPR050490">
    <property type="entry name" value="Bact_solute-bd_prot1"/>
</dbReference>
<reference evidence="4 5" key="1">
    <citation type="submission" date="2018-06" db="EMBL/GenBank/DDBJ databases">
        <authorList>
            <consortium name="Pathogen Informatics"/>
            <person name="Doyle S."/>
        </authorList>
    </citation>
    <scope>NUCLEOTIDE SEQUENCE [LARGE SCALE GENOMIC DNA]</scope>
    <source>
        <strain evidence="4 5">NCTC5047</strain>
    </source>
</reference>
<comment type="subcellular location">
    <subcellularLocation>
        <location evidence="1">Periplasm</location>
    </subcellularLocation>
</comment>
<evidence type="ECO:0000256" key="2">
    <source>
        <dbReference type="ARBA" id="ARBA00008520"/>
    </source>
</evidence>
<dbReference type="PANTHER" id="PTHR43649">
    <property type="entry name" value="ARABINOSE-BINDING PROTEIN-RELATED"/>
    <property type="match status" value="1"/>
</dbReference>
<dbReference type="AlphaFoldDB" id="A0A377XB30"/>
<protein>
    <submittedName>
        <fullName evidence="4">Sugar-binding protein</fullName>
    </submittedName>
</protein>
<accession>A0A377XB30</accession>
<evidence type="ECO:0000313" key="5">
    <source>
        <dbReference type="Proteomes" id="UP000254340"/>
    </source>
</evidence>
<dbReference type="Pfam" id="PF01547">
    <property type="entry name" value="SBP_bac_1"/>
    <property type="match status" value="1"/>
</dbReference>
<dbReference type="InterPro" id="IPR006059">
    <property type="entry name" value="SBP"/>
</dbReference>
<sequence>MGGNGRHQVTLKALEEFHKQNPDINVKAEYTGWDGHLSRLTTQIAGGTEPNVMQTNWNWLPIFSKNGDGFYDLNTLKDEIDLSQFDAKELQSTTVNGKLNGIPISVTARVFYFKRRSMEKGGASPSRKPRMNSWRREKLSKASSGNSTTRWCSNTRTCWALLNSLYGAKIQSAGHR</sequence>
<dbReference type="EMBL" id="UGLH01000005">
    <property type="protein sequence ID" value="STT78840.1"/>
    <property type="molecule type" value="Genomic_DNA"/>
</dbReference>
<proteinExistence type="inferred from homology"/>
<feature type="region of interest" description="Disordered" evidence="3">
    <location>
        <begin position="119"/>
        <end position="151"/>
    </location>
</feature>
<dbReference type="PANTHER" id="PTHR43649:SF11">
    <property type="entry name" value="ABC TRANSPORTER SUBSTRATE-BINDING PROTEIN YESO-RELATED"/>
    <property type="match status" value="1"/>
</dbReference>
<dbReference type="Proteomes" id="UP000254340">
    <property type="component" value="Unassembled WGS sequence"/>
</dbReference>
<comment type="similarity">
    <text evidence="2">Belongs to the bacterial solute-binding protein 1 family.</text>
</comment>
<dbReference type="SUPFAM" id="SSF53850">
    <property type="entry name" value="Periplasmic binding protein-like II"/>
    <property type="match status" value="1"/>
</dbReference>
<gene>
    <name evidence="4" type="primary">yesO</name>
    <name evidence="4" type="ORF">NCTC5047_01622</name>
</gene>